<keyword evidence="3" id="KW-0378">Hydrolase</keyword>
<dbReference type="GO" id="GO:0004553">
    <property type="term" value="F:hydrolase activity, hydrolyzing O-glycosyl compounds"/>
    <property type="evidence" value="ECO:0007669"/>
    <property type="project" value="InterPro"/>
</dbReference>
<dbReference type="InterPro" id="IPR013320">
    <property type="entry name" value="ConA-like_dom_sf"/>
</dbReference>
<dbReference type="Pfam" id="PF26113">
    <property type="entry name" value="GH16_XgeA"/>
    <property type="match status" value="1"/>
</dbReference>
<gene>
    <name evidence="3" type="ORF">CYLTODRAFT_418704</name>
</gene>
<dbReference type="Gene3D" id="2.60.120.200">
    <property type="match status" value="1"/>
</dbReference>
<dbReference type="CDD" id="cd02181">
    <property type="entry name" value="GH16_fungal_Lam16A_glucanase"/>
    <property type="match status" value="1"/>
</dbReference>
<dbReference type="PANTHER" id="PTHR10963">
    <property type="entry name" value="GLYCOSYL HYDROLASE-RELATED"/>
    <property type="match status" value="1"/>
</dbReference>
<keyword evidence="1" id="KW-0732">Signal</keyword>
<dbReference type="SUPFAM" id="SSF49899">
    <property type="entry name" value="Concanavalin A-like lectins/glucanases"/>
    <property type="match status" value="1"/>
</dbReference>
<protein>
    <submittedName>
        <fullName evidence="3">Glycoside hydrolase family 16 protein</fullName>
    </submittedName>
</protein>
<dbReference type="GO" id="GO:0009251">
    <property type="term" value="P:glucan catabolic process"/>
    <property type="evidence" value="ECO:0007669"/>
    <property type="project" value="TreeGrafter"/>
</dbReference>
<feature type="signal peptide" evidence="1">
    <location>
        <begin position="1"/>
        <end position="21"/>
    </location>
</feature>
<dbReference type="STRING" id="1314674.A0A0D7BM43"/>
<evidence type="ECO:0000259" key="2">
    <source>
        <dbReference type="PROSITE" id="PS51762"/>
    </source>
</evidence>
<dbReference type="PANTHER" id="PTHR10963:SF24">
    <property type="entry name" value="GLYCOSIDASE C21B10.07-RELATED"/>
    <property type="match status" value="1"/>
</dbReference>
<dbReference type="InterPro" id="IPR050546">
    <property type="entry name" value="Glycosyl_Hydrlase_16"/>
</dbReference>
<dbReference type="OrthoDB" id="192832at2759"/>
<sequence>MHYEFALYATALLGLASSANALRWWPSSVKRAVPTTHNFEANNDGSTFVWVLQDTFDGTNFFDQMAFYSGKDPTNGMVNYVNVSAAWDKGLVGYGDNGEVLMKGDNTTWLAEGAYRDSVRVSSYAQYNTGLFILDLNHAPWGCGIWPAFWTLGSGTWPDTGEIDIIEGVHDNEHNQVAWHTKQGCYLNPNASFSGTVVSGDAGNHTDCDGNANDNSGCAITQWSRASYGPYFDLQGGGVFAMKWDENGVSVHSFYRAAIPSDINDGSPTPSGWGVPEAFLSPESCDPIKYFVNHSVIFDITFCGDWAGNSYANTNCPGTCSQRIMDPANFENASWSINSLKVYRKQALNGVVDAAYPVAAYPLAATLLSLAMVLTVAL</sequence>
<dbReference type="AlphaFoldDB" id="A0A0D7BM43"/>
<organism evidence="3 4">
    <name type="scientific">Cylindrobasidium torrendii FP15055 ss-10</name>
    <dbReference type="NCBI Taxonomy" id="1314674"/>
    <lineage>
        <taxon>Eukaryota</taxon>
        <taxon>Fungi</taxon>
        <taxon>Dikarya</taxon>
        <taxon>Basidiomycota</taxon>
        <taxon>Agaricomycotina</taxon>
        <taxon>Agaricomycetes</taxon>
        <taxon>Agaricomycetidae</taxon>
        <taxon>Agaricales</taxon>
        <taxon>Marasmiineae</taxon>
        <taxon>Physalacriaceae</taxon>
        <taxon>Cylindrobasidium</taxon>
    </lineage>
</organism>
<evidence type="ECO:0000313" key="3">
    <source>
        <dbReference type="EMBL" id="KIY71643.1"/>
    </source>
</evidence>
<reference evidence="3 4" key="1">
    <citation type="journal article" date="2015" name="Fungal Genet. Biol.">
        <title>Evolution of novel wood decay mechanisms in Agaricales revealed by the genome sequences of Fistulina hepatica and Cylindrobasidium torrendii.</title>
        <authorList>
            <person name="Floudas D."/>
            <person name="Held B.W."/>
            <person name="Riley R."/>
            <person name="Nagy L.G."/>
            <person name="Koehler G."/>
            <person name="Ransdell A.S."/>
            <person name="Younus H."/>
            <person name="Chow J."/>
            <person name="Chiniquy J."/>
            <person name="Lipzen A."/>
            <person name="Tritt A."/>
            <person name="Sun H."/>
            <person name="Haridas S."/>
            <person name="LaButti K."/>
            <person name="Ohm R.A."/>
            <person name="Kues U."/>
            <person name="Blanchette R.A."/>
            <person name="Grigoriev I.V."/>
            <person name="Minto R.E."/>
            <person name="Hibbett D.S."/>
        </authorList>
    </citation>
    <scope>NUCLEOTIDE SEQUENCE [LARGE SCALE GENOMIC DNA]</scope>
    <source>
        <strain evidence="3 4">FP15055 ss-10</strain>
    </source>
</reference>
<dbReference type="EMBL" id="KN880452">
    <property type="protein sequence ID" value="KIY71643.1"/>
    <property type="molecule type" value="Genomic_DNA"/>
</dbReference>
<feature type="chain" id="PRO_5002317432" evidence="1">
    <location>
        <begin position="22"/>
        <end position="378"/>
    </location>
</feature>
<evidence type="ECO:0000313" key="4">
    <source>
        <dbReference type="Proteomes" id="UP000054007"/>
    </source>
</evidence>
<dbReference type="InterPro" id="IPR000757">
    <property type="entry name" value="Beta-glucanase-like"/>
</dbReference>
<proteinExistence type="predicted"/>
<dbReference type="PROSITE" id="PS51762">
    <property type="entry name" value="GH16_2"/>
    <property type="match status" value="1"/>
</dbReference>
<dbReference type="Proteomes" id="UP000054007">
    <property type="component" value="Unassembled WGS sequence"/>
</dbReference>
<keyword evidence="4" id="KW-1185">Reference proteome</keyword>
<name>A0A0D7BM43_9AGAR</name>
<accession>A0A0D7BM43</accession>
<feature type="domain" description="GH16" evidence="2">
    <location>
        <begin position="22"/>
        <end position="315"/>
    </location>
</feature>
<evidence type="ECO:0000256" key="1">
    <source>
        <dbReference type="SAM" id="SignalP"/>
    </source>
</evidence>